<protein>
    <submittedName>
        <fullName evidence="2">Lipase/Acylhydrolase family protein</fullName>
    </submittedName>
</protein>
<evidence type="ECO:0000259" key="1">
    <source>
        <dbReference type="Pfam" id="PF13472"/>
    </source>
</evidence>
<dbReference type="Gene3D" id="3.40.50.1110">
    <property type="entry name" value="SGNH hydrolase"/>
    <property type="match status" value="1"/>
</dbReference>
<keyword evidence="2" id="KW-0378">Hydrolase</keyword>
<evidence type="ECO:0000313" key="2">
    <source>
        <dbReference type="EMBL" id="EJO16798.1"/>
    </source>
</evidence>
<gene>
    <name evidence="2" type="ORF">RSSL_01484</name>
</gene>
<name>J7TXH8_STRSL</name>
<dbReference type="InterPro" id="IPR051532">
    <property type="entry name" value="Ester_Hydrolysis_Enzymes"/>
</dbReference>
<dbReference type="PANTHER" id="PTHR30383">
    <property type="entry name" value="THIOESTERASE 1/PROTEASE 1/LYSOPHOSPHOLIPASE L1"/>
    <property type="match status" value="1"/>
</dbReference>
<dbReference type="EMBL" id="ALIF01000001">
    <property type="protein sequence ID" value="EJO16798.1"/>
    <property type="molecule type" value="Genomic_DNA"/>
</dbReference>
<dbReference type="RefSeq" id="WP_002890554.1">
    <property type="nucleotide sequence ID" value="NZ_ALIF01000001.1"/>
</dbReference>
<dbReference type="SUPFAM" id="SSF52266">
    <property type="entry name" value="SGNH hydrolase"/>
    <property type="match status" value="1"/>
</dbReference>
<organism evidence="2 3">
    <name type="scientific">Streptococcus salivarius K12</name>
    <dbReference type="NCBI Taxonomy" id="1200793"/>
    <lineage>
        <taxon>Bacteria</taxon>
        <taxon>Bacillati</taxon>
        <taxon>Bacillota</taxon>
        <taxon>Bacilli</taxon>
        <taxon>Lactobacillales</taxon>
        <taxon>Streptococcaceae</taxon>
        <taxon>Streptococcus</taxon>
    </lineage>
</organism>
<proteinExistence type="predicted"/>
<reference evidence="2 3" key="1">
    <citation type="journal article" date="2012" name="J. Bacteriol.">
        <title>Genome Sequence of the Lantibiotic Bacteriocin Producer Streptococcus salivarius Strain K12.</title>
        <authorList>
            <person name="Barretto C."/>
            <person name="Alvarez-Martin P."/>
            <person name="Foata F."/>
            <person name="Renault P."/>
            <person name="Berger B."/>
        </authorList>
    </citation>
    <scope>NUCLEOTIDE SEQUENCE [LARGE SCALE GENOMIC DNA]</scope>
    <source>
        <strain evidence="2 3">K12</strain>
    </source>
</reference>
<dbReference type="AlphaFoldDB" id="J7TXH8"/>
<dbReference type="PATRIC" id="fig|1200793.3.peg.684"/>
<evidence type="ECO:0000313" key="3">
    <source>
        <dbReference type="Proteomes" id="UP000006983"/>
    </source>
</evidence>
<accession>J7TXH8</accession>
<dbReference type="InterPro" id="IPR036514">
    <property type="entry name" value="SGNH_hydro_sf"/>
</dbReference>
<dbReference type="InterPro" id="IPR013830">
    <property type="entry name" value="SGNH_hydro"/>
</dbReference>
<dbReference type="Proteomes" id="UP000006983">
    <property type="component" value="Unassembled WGS sequence"/>
</dbReference>
<feature type="domain" description="SGNH hydrolase-type esterase" evidence="1">
    <location>
        <begin position="47"/>
        <end position="200"/>
    </location>
</feature>
<comment type="caution">
    <text evidence="2">The sequence shown here is derived from an EMBL/GenBank/DDBJ whole genome shotgun (WGS) entry which is preliminary data.</text>
</comment>
<sequence length="213" mass="24627">MDELKDIKLKNYQCLNEVAIKGETLFTGSSLMELFPICEIARSRGIDDIIYNRGISGLNTDEFLQHIHPLLLDLQPSKVFINIGTNDMTEEPYGNQWFQHLTANISQILEQTLAILPNTKIYLMAFYPANLHLPWQTPASIQWMKLRTPENLDRCNQALEEIAKTYGCYFINCNADLVDDRKEQKAEHTYDGVHLYANAYLKVFEVLEPYLLH</sequence>
<dbReference type="Pfam" id="PF13472">
    <property type="entry name" value="Lipase_GDSL_2"/>
    <property type="match status" value="1"/>
</dbReference>
<keyword evidence="3" id="KW-1185">Reference proteome</keyword>
<dbReference type="GO" id="GO:0016787">
    <property type="term" value="F:hydrolase activity"/>
    <property type="evidence" value="ECO:0007669"/>
    <property type="project" value="UniProtKB-KW"/>
</dbReference>